<dbReference type="GO" id="GO:0050660">
    <property type="term" value="F:flavin adenine dinucleotide binding"/>
    <property type="evidence" value="ECO:0007669"/>
    <property type="project" value="InterPro"/>
</dbReference>
<dbReference type="Gene3D" id="3.50.50.60">
    <property type="entry name" value="FAD/NAD(P)-binding domain"/>
    <property type="match status" value="1"/>
</dbReference>
<evidence type="ECO:0000256" key="4">
    <source>
        <dbReference type="ARBA" id="ARBA00022729"/>
    </source>
</evidence>
<reference evidence="8 9" key="1">
    <citation type="submission" date="2019-02" db="EMBL/GenBank/DDBJ databases">
        <title>Genome sequencing of the rare red list fungi Dentipellis fragilis.</title>
        <authorList>
            <person name="Buettner E."/>
            <person name="Kellner H."/>
        </authorList>
    </citation>
    <scope>NUCLEOTIDE SEQUENCE [LARGE SCALE GENOMIC DNA]</scope>
    <source>
        <strain evidence="8 9">DSM 105465</strain>
    </source>
</reference>
<keyword evidence="6" id="KW-0560">Oxidoreductase</keyword>
<dbReference type="InterPro" id="IPR012132">
    <property type="entry name" value="GMC_OxRdtase"/>
</dbReference>
<feature type="domain" description="Glucose-methanol-choline oxidoreductase N-terminal" evidence="7">
    <location>
        <begin position="40"/>
        <end position="54"/>
    </location>
</feature>
<dbReference type="InterPro" id="IPR007867">
    <property type="entry name" value="GMC_OxRtase_C"/>
</dbReference>
<evidence type="ECO:0000256" key="3">
    <source>
        <dbReference type="ARBA" id="ARBA00022630"/>
    </source>
</evidence>
<dbReference type="STRING" id="205917.A0A4Y9YD75"/>
<evidence type="ECO:0000259" key="7">
    <source>
        <dbReference type="PROSITE" id="PS00624"/>
    </source>
</evidence>
<name>A0A4Y9YD75_9AGAM</name>
<dbReference type="Pfam" id="PF05199">
    <property type="entry name" value="GMC_oxred_C"/>
    <property type="match status" value="1"/>
</dbReference>
<dbReference type="PANTHER" id="PTHR11552">
    <property type="entry name" value="GLUCOSE-METHANOL-CHOLINE GMC OXIDOREDUCTASE"/>
    <property type="match status" value="1"/>
</dbReference>
<protein>
    <recommendedName>
        <fullName evidence="7">Glucose-methanol-choline oxidoreductase N-terminal domain-containing protein</fullName>
    </recommendedName>
</protein>
<dbReference type="PROSITE" id="PS00624">
    <property type="entry name" value="GMC_OXRED_2"/>
    <property type="match status" value="1"/>
</dbReference>
<dbReference type="EMBL" id="SEOQ01000560">
    <property type="protein sequence ID" value="TFY60486.1"/>
    <property type="molecule type" value="Genomic_DNA"/>
</dbReference>
<comment type="caution">
    <text evidence="8">The sequence shown here is derived from an EMBL/GenBank/DDBJ whole genome shotgun (WGS) entry which is preliminary data.</text>
</comment>
<keyword evidence="4" id="KW-0732">Signal</keyword>
<evidence type="ECO:0000313" key="8">
    <source>
        <dbReference type="EMBL" id="TFY60486.1"/>
    </source>
</evidence>
<accession>A0A4Y9YD75</accession>
<dbReference type="SUPFAM" id="SSF51905">
    <property type="entry name" value="FAD/NAD(P)-binding domain"/>
    <property type="match status" value="1"/>
</dbReference>
<evidence type="ECO:0000256" key="2">
    <source>
        <dbReference type="ARBA" id="ARBA00010790"/>
    </source>
</evidence>
<comment type="cofactor">
    <cofactor evidence="1">
        <name>FAD</name>
        <dbReference type="ChEBI" id="CHEBI:57692"/>
    </cofactor>
</comment>
<dbReference type="OrthoDB" id="269227at2759"/>
<comment type="similarity">
    <text evidence="2">Belongs to the GMC oxidoreductase family.</text>
</comment>
<dbReference type="Gene3D" id="3.30.560.10">
    <property type="entry name" value="Glucose Oxidase, domain 3"/>
    <property type="match status" value="1"/>
</dbReference>
<keyword evidence="5" id="KW-0274">FAD</keyword>
<sequence length="398" mass="42545">KILLSPAGDKGTLMATGVEFVAGGEKFTVRARREIVLTAGTVMTPQLLELSGIGDPQLLKERGIEPLIDLPTVGENLHDHIFVPIQYEVKPGVKTFDQYRNDPAFLDEQTKLYENTGTGWLAAIDTTAAYVPLRAAKPSIKPPSALTSPALPNASAAKLVAAAHVLQRAWIEEGKNPDLETIFFSRGVVTPAEGKAYFVMLTGIQVRAFYAVILHQVRLNGSAASLQSRIDYAQHITSSDPLQAPTLDPKYLSHPFDLEALIAGFRLMEKAASTAPLSDIIVEQSFPPASLTTDEALPEFLKQAFSSGAHLMGTAPMASRDIGGVVGSDLKVYGTTNLRVADASIIPLPIAAHIQATIYAIAEKVCHPTSFTDFEAAHCGLYAPGQAADLIGAEHQVA</sequence>
<evidence type="ECO:0000256" key="6">
    <source>
        <dbReference type="ARBA" id="ARBA00023002"/>
    </source>
</evidence>
<dbReference type="InterPro" id="IPR000172">
    <property type="entry name" value="GMC_OxRdtase_N"/>
</dbReference>
<proteinExistence type="inferred from homology"/>
<dbReference type="Pfam" id="PF00732">
    <property type="entry name" value="GMC_oxred_N"/>
    <property type="match status" value="1"/>
</dbReference>
<organism evidence="8 9">
    <name type="scientific">Dentipellis fragilis</name>
    <dbReference type="NCBI Taxonomy" id="205917"/>
    <lineage>
        <taxon>Eukaryota</taxon>
        <taxon>Fungi</taxon>
        <taxon>Dikarya</taxon>
        <taxon>Basidiomycota</taxon>
        <taxon>Agaricomycotina</taxon>
        <taxon>Agaricomycetes</taxon>
        <taxon>Russulales</taxon>
        <taxon>Hericiaceae</taxon>
        <taxon>Dentipellis</taxon>
    </lineage>
</organism>
<feature type="non-terminal residue" evidence="8">
    <location>
        <position position="1"/>
    </location>
</feature>
<evidence type="ECO:0000256" key="5">
    <source>
        <dbReference type="ARBA" id="ARBA00022827"/>
    </source>
</evidence>
<dbReference type="GO" id="GO:0016614">
    <property type="term" value="F:oxidoreductase activity, acting on CH-OH group of donors"/>
    <property type="evidence" value="ECO:0007669"/>
    <property type="project" value="InterPro"/>
</dbReference>
<keyword evidence="3" id="KW-0285">Flavoprotein</keyword>
<evidence type="ECO:0000256" key="1">
    <source>
        <dbReference type="ARBA" id="ARBA00001974"/>
    </source>
</evidence>
<dbReference type="SUPFAM" id="SSF54373">
    <property type="entry name" value="FAD-linked reductases, C-terminal domain"/>
    <property type="match status" value="1"/>
</dbReference>
<dbReference type="InterPro" id="IPR036188">
    <property type="entry name" value="FAD/NAD-bd_sf"/>
</dbReference>
<keyword evidence="9" id="KW-1185">Reference proteome</keyword>
<gene>
    <name evidence="8" type="ORF">EVG20_g7395</name>
</gene>
<evidence type="ECO:0000313" key="9">
    <source>
        <dbReference type="Proteomes" id="UP000298327"/>
    </source>
</evidence>
<dbReference type="PANTHER" id="PTHR11552:SF201">
    <property type="entry name" value="GLUCOSE-METHANOL-CHOLINE OXIDOREDUCTASE N-TERMINAL DOMAIN-CONTAINING PROTEIN"/>
    <property type="match status" value="1"/>
</dbReference>
<dbReference type="AlphaFoldDB" id="A0A4Y9YD75"/>
<dbReference type="Proteomes" id="UP000298327">
    <property type="component" value="Unassembled WGS sequence"/>
</dbReference>